<keyword evidence="2" id="KW-1185">Reference proteome</keyword>
<dbReference type="Proteomes" id="UP001310022">
    <property type="component" value="Unassembled WGS sequence"/>
</dbReference>
<proteinExistence type="predicted"/>
<organism evidence="1 2">
    <name type="scientific">Persicobacter diffluens</name>
    <dbReference type="NCBI Taxonomy" id="981"/>
    <lineage>
        <taxon>Bacteria</taxon>
        <taxon>Pseudomonadati</taxon>
        <taxon>Bacteroidota</taxon>
        <taxon>Cytophagia</taxon>
        <taxon>Cytophagales</taxon>
        <taxon>Persicobacteraceae</taxon>
        <taxon>Persicobacter</taxon>
    </lineage>
</organism>
<reference evidence="1 2" key="1">
    <citation type="submission" date="2021-12" db="EMBL/GenBank/DDBJ databases">
        <title>Genome sequencing of bacteria with rrn-lacking chromosome and rrn-plasmid.</title>
        <authorList>
            <person name="Anda M."/>
            <person name="Iwasaki W."/>
        </authorList>
    </citation>
    <scope>NUCLEOTIDE SEQUENCE [LARGE SCALE GENOMIC DNA]</scope>
    <source>
        <strain evidence="1 2">NBRC 15940</strain>
    </source>
</reference>
<protein>
    <submittedName>
        <fullName evidence="1">Uncharacterized protein</fullName>
    </submittedName>
</protein>
<accession>A0AAN5ANR2</accession>
<sequence>MGNFGNREEQELGGQFQIIDQALSRAWELFQVQLKRAFEEEAKAHCIAIRKSIQNQFLKGHLSAELFHVIVDRFLEQVNPVLRETPSEELEEALIISLRVLSQAKVKSIVYSSKTEEMLKEKAEILVFTVFELYLCALIGNVQVKPEEEPFIIDEVIKKFIDHFQSYNGCNCEL</sequence>
<name>A0AAN5ANR2_9BACT</name>
<gene>
    <name evidence="1" type="ORF">PEDI_36550</name>
</gene>
<dbReference type="AlphaFoldDB" id="A0AAN5ANR2"/>
<evidence type="ECO:0000313" key="1">
    <source>
        <dbReference type="EMBL" id="GJM63103.1"/>
    </source>
</evidence>
<comment type="caution">
    <text evidence="1">The sequence shown here is derived from an EMBL/GenBank/DDBJ whole genome shotgun (WGS) entry which is preliminary data.</text>
</comment>
<dbReference type="EMBL" id="BQKE01000002">
    <property type="protein sequence ID" value="GJM63103.1"/>
    <property type="molecule type" value="Genomic_DNA"/>
</dbReference>
<dbReference type="RefSeq" id="WP_338238309.1">
    <property type="nucleotide sequence ID" value="NZ_BQKE01000002.1"/>
</dbReference>
<evidence type="ECO:0000313" key="2">
    <source>
        <dbReference type="Proteomes" id="UP001310022"/>
    </source>
</evidence>